<evidence type="ECO:0000256" key="14">
    <source>
        <dbReference type="RuleBase" id="RU362083"/>
    </source>
</evidence>
<keyword evidence="4 14" id="KW-0812">Transmembrane</keyword>
<dbReference type="InterPro" id="IPR023299">
    <property type="entry name" value="ATPase_P-typ_cyto_dom_N"/>
</dbReference>
<sequence>MAAMTVLCSDKTGTLTLNKLSVDKDFIEVFADGVGKEDVILLAARASRVENQDAIDTAMVGMLGDPKDARRGIEEVHFLPFNPVDKRTALTYIKVDDGTWHRVSKGAPEQASIHGFDLISPVASSCLLASPPWLDDIKKRAHVVIVKYADRGLRSLAVARQEVPEKNKESPGGKWEFVGLLPLFDPPRHDSAETIKRALHLGVNVKMITGDQLAIAKETGRRLGMGSNMYPSSALLSHDMDDSIASVPINELIEKADGFAGVFPEHKYEIVKKLQEMKHICGMTGDGVNDAPALKRADIGIAVADATDAARSASDIVLTEPGLSVIISAVLTSRAIFQRMKNYTIYAVSITIRIVLGFMLIALIWKFDFSPFMILIIAILNDGTIMTIAKDRVKPSPQPDSWKLPEIFITGIVYGTYLAVMTVVFFWAMRSTDFFTNTFHVKPLLEKDEMMSALYLQVSIISQALIFVTRSRSWCFVERPGMLLCVAFAIAQIVATCLTVYLDLGFAHMRGIGWRWAGVIWLYSVVTFIPLDWFKFAVRYALSGRAWDTLIERKVAFTSKKDYGRGEREAQWVTAQRTRHGLPTTPEVEELANERRSYGELSELAEQAKRRADVARLREHTAHPNQN</sequence>
<dbReference type="InterPro" id="IPR044492">
    <property type="entry name" value="P_typ_ATPase_HD_dom"/>
</dbReference>
<keyword evidence="12 14" id="KW-0472">Membrane</keyword>
<dbReference type="FunFam" id="3.40.50.1000:FF:000211">
    <property type="entry name" value="Plasma membrane ATPase"/>
    <property type="match status" value="1"/>
</dbReference>
<dbReference type="GO" id="GO:0005524">
    <property type="term" value="F:ATP binding"/>
    <property type="evidence" value="ECO:0007669"/>
    <property type="project" value="UniProtKB-UniRule"/>
</dbReference>
<keyword evidence="9 14" id="KW-1278">Translocase</keyword>
<keyword evidence="3" id="KW-0597">Phosphoprotein</keyword>
<reference evidence="15" key="1">
    <citation type="submission" date="2013-04" db="UniProtKB">
        <authorList>
            <consortium name="EnsemblPlants"/>
        </authorList>
    </citation>
    <scope>IDENTIFICATION</scope>
</reference>
<dbReference type="GO" id="GO:0046872">
    <property type="term" value="F:metal ion binding"/>
    <property type="evidence" value="ECO:0007669"/>
    <property type="project" value="UniProtKB-KW"/>
</dbReference>
<proteinExistence type="inferred from homology"/>
<dbReference type="SFLD" id="SFLDS00003">
    <property type="entry name" value="Haloacid_Dehalogenase"/>
    <property type="match status" value="1"/>
</dbReference>
<evidence type="ECO:0000256" key="6">
    <source>
        <dbReference type="ARBA" id="ARBA00022741"/>
    </source>
</evidence>
<feature type="transmembrane region" description="Helical" evidence="14">
    <location>
        <begin position="514"/>
        <end position="534"/>
    </location>
</feature>
<dbReference type="Gene3D" id="6.10.140.890">
    <property type="match status" value="1"/>
</dbReference>
<dbReference type="EC" id="7.1.2.1" evidence="14"/>
<dbReference type="Gene3D" id="3.40.1110.10">
    <property type="entry name" value="Calcium-transporting ATPase, cytoplasmic domain N"/>
    <property type="match status" value="1"/>
</dbReference>
<dbReference type="Gramene" id="OB02G27030.1">
    <property type="protein sequence ID" value="OB02G27030.1"/>
    <property type="gene ID" value="OB02G27030"/>
</dbReference>
<dbReference type="SFLD" id="SFLDG00002">
    <property type="entry name" value="C1.7:_P-type_atpase_like"/>
    <property type="match status" value="1"/>
</dbReference>
<evidence type="ECO:0000256" key="5">
    <source>
        <dbReference type="ARBA" id="ARBA00022723"/>
    </source>
</evidence>
<dbReference type="InterPro" id="IPR023298">
    <property type="entry name" value="ATPase_P-typ_TM_dom_sf"/>
</dbReference>
<dbReference type="Pfam" id="PF00702">
    <property type="entry name" value="Hydrolase"/>
    <property type="match status" value="1"/>
</dbReference>
<evidence type="ECO:0000256" key="8">
    <source>
        <dbReference type="ARBA" id="ARBA00022842"/>
    </source>
</evidence>
<dbReference type="PROSITE" id="PS00154">
    <property type="entry name" value="ATPASE_E1_E2"/>
    <property type="match status" value="1"/>
</dbReference>
<dbReference type="OMA" id="NNEHELM"/>
<evidence type="ECO:0000256" key="3">
    <source>
        <dbReference type="ARBA" id="ARBA00022553"/>
    </source>
</evidence>
<dbReference type="FunFam" id="3.40.1110.10:FF:000005">
    <property type="entry name" value="Plasma membrane ATPase"/>
    <property type="match status" value="1"/>
</dbReference>
<keyword evidence="14" id="KW-0813">Transport</keyword>
<dbReference type="Gene3D" id="3.40.50.1000">
    <property type="entry name" value="HAD superfamily/HAD-like"/>
    <property type="match status" value="1"/>
</dbReference>
<evidence type="ECO:0000256" key="1">
    <source>
        <dbReference type="ARBA" id="ARBA00004141"/>
    </source>
</evidence>
<dbReference type="SUPFAM" id="SSF81665">
    <property type="entry name" value="Calcium ATPase, transmembrane domain M"/>
    <property type="match status" value="1"/>
</dbReference>
<keyword evidence="16" id="KW-1185">Reference proteome</keyword>
<comment type="catalytic activity">
    <reaction evidence="13 14">
        <text>ATP + H2O + H(+)(in) = ADP + phosphate + 2 H(+)(out)</text>
        <dbReference type="Rhea" id="RHEA:20852"/>
        <dbReference type="ChEBI" id="CHEBI:15377"/>
        <dbReference type="ChEBI" id="CHEBI:15378"/>
        <dbReference type="ChEBI" id="CHEBI:30616"/>
        <dbReference type="ChEBI" id="CHEBI:43474"/>
        <dbReference type="ChEBI" id="CHEBI:456216"/>
        <dbReference type="EC" id="7.1.2.1"/>
    </reaction>
</comment>
<accession>J3LDI6</accession>
<dbReference type="GO" id="GO:0005886">
    <property type="term" value="C:plasma membrane"/>
    <property type="evidence" value="ECO:0007669"/>
    <property type="project" value="UniProtKB-SubCell"/>
</dbReference>
<evidence type="ECO:0000256" key="7">
    <source>
        <dbReference type="ARBA" id="ARBA00022840"/>
    </source>
</evidence>
<dbReference type="Gene3D" id="1.20.1110.10">
    <property type="entry name" value="Calcium-transporting ATPase, transmembrane domain"/>
    <property type="match status" value="1"/>
</dbReference>
<keyword evidence="11 14" id="KW-0406">Ion transport</keyword>
<evidence type="ECO:0000256" key="13">
    <source>
        <dbReference type="ARBA" id="ARBA00048122"/>
    </source>
</evidence>
<dbReference type="InterPro" id="IPR023214">
    <property type="entry name" value="HAD_sf"/>
</dbReference>
<dbReference type="GO" id="GO:0008553">
    <property type="term" value="F:P-type proton-exporting transporter activity"/>
    <property type="evidence" value="ECO:0007669"/>
    <property type="project" value="UniProtKB-UniRule"/>
</dbReference>
<keyword evidence="5" id="KW-0479">Metal-binding</keyword>
<feature type="transmembrane region" description="Helical" evidence="14">
    <location>
        <begin position="481"/>
        <end position="502"/>
    </location>
</feature>
<dbReference type="SUPFAM" id="SSF56784">
    <property type="entry name" value="HAD-like"/>
    <property type="match status" value="1"/>
</dbReference>
<dbReference type="GO" id="GO:0120029">
    <property type="term" value="P:proton export across plasma membrane"/>
    <property type="evidence" value="ECO:0007669"/>
    <property type="project" value="UniProtKB-UniRule"/>
</dbReference>
<protein>
    <recommendedName>
        <fullName evidence="14">Plasma membrane ATPase</fullName>
        <ecNumber evidence="14">7.1.2.1</ecNumber>
    </recommendedName>
</protein>
<feature type="transmembrane region" description="Helical" evidence="14">
    <location>
        <begin position="343"/>
        <end position="365"/>
    </location>
</feature>
<dbReference type="InterPro" id="IPR006534">
    <property type="entry name" value="P-type_ATPase_IIIA"/>
</dbReference>
<comment type="caution">
    <text evidence="14">Lacks conserved residue(s) required for the propagation of feature annotation.</text>
</comment>
<keyword evidence="6 14" id="KW-0547">Nucleotide-binding</keyword>
<dbReference type="FunFam" id="1.20.1110.10:FF:000168">
    <property type="match status" value="1"/>
</dbReference>
<keyword evidence="14" id="KW-0375">Hydrogen ion transport</keyword>
<keyword evidence="10 14" id="KW-1133">Transmembrane helix</keyword>
<comment type="subcellular location">
    <subcellularLocation>
        <location evidence="14">Cell membrane</location>
        <topology evidence="14">Multi-pass membrane protein</topology>
    </subcellularLocation>
    <subcellularLocation>
        <location evidence="1">Membrane</location>
        <topology evidence="1">Multi-pass membrane protein</topology>
    </subcellularLocation>
</comment>
<comment type="similarity">
    <text evidence="2 14">Belongs to the cation transport ATPase (P-type) (TC 3.A.3) family. Type IIIA subfamily.</text>
</comment>
<evidence type="ECO:0000256" key="10">
    <source>
        <dbReference type="ARBA" id="ARBA00022989"/>
    </source>
</evidence>
<dbReference type="PRINTS" id="PR00120">
    <property type="entry name" value="HATPASE"/>
</dbReference>
<evidence type="ECO:0000256" key="4">
    <source>
        <dbReference type="ARBA" id="ARBA00022692"/>
    </source>
</evidence>
<keyword evidence="8 14" id="KW-0460">Magnesium</keyword>
<dbReference type="InterPro" id="IPR001757">
    <property type="entry name" value="P_typ_ATPase"/>
</dbReference>
<feature type="transmembrane region" description="Helical" evidence="14">
    <location>
        <begin position="409"/>
        <end position="430"/>
    </location>
</feature>
<dbReference type="SFLD" id="SFLDF00027">
    <property type="entry name" value="p-type_atpase"/>
    <property type="match status" value="1"/>
</dbReference>
<dbReference type="Proteomes" id="UP000006038">
    <property type="component" value="Unassembled WGS sequence"/>
</dbReference>
<organism evidence="15">
    <name type="scientific">Oryza brachyantha</name>
    <name type="common">malo sina</name>
    <dbReference type="NCBI Taxonomy" id="4533"/>
    <lineage>
        <taxon>Eukaryota</taxon>
        <taxon>Viridiplantae</taxon>
        <taxon>Streptophyta</taxon>
        <taxon>Embryophyta</taxon>
        <taxon>Tracheophyta</taxon>
        <taxon>Spermatophyta</taxon>
        <taxon>Magnoliopsida</taxon>
        <taxon>Liliopsida</taxon>
        <taxon>Poales</taxon>
        <taxon>Poaceae</taxon>
        <taxon>BOP clade</taxon>
        <taxon>Oryzoideae</taxon>
        <taxon>Oryzeae</taxon>
        <taxon>Oryzinae</taxon>
        <taxon>Oryza</taxon>
    </lineage>
</organism>
<evidence type="ECO:0000256" key="9">
    <source>
        <dbReference type="ARBA" id="ARBA00022967"/>
    </source>
</evidence>
<dbReference type="NCBIfam" id="TIGR01494">
    <property type="entry name" value="ATPase_P-type"/>
    <property type="match status" value="1"/>
</dbReference>
<evidence type="ECO:0000256" key="12">
    <source>
        <dbReference type="ARBA" id="ARBA00023136"/>
    </source>
</evidence>
<evidence type="ECO:0000256" key="11">
    <source>
        <dbReference type="ARBA" id="ARBA00023065"/>
    </source>
</evidence>
<evidence type="ECO:0000313" key="15">
    <source>
        <dbReference type="EnsemblPlants" id="OB02G27030.1"/>
    </source>
</evidence>
<keyword evidence="7 14" id="KW-0067">ATP-binding</keyword>
<evidence type="ECO:0000256" key="2">
    <source>
        <dbReference type="ARBA" id="ARBA00008804"/>
    </source>
</evidence>
<dbReference type="GO" id="GO:0016887">
    <property type="term" value="F:ATP hydrolysis activity"/>
    <property type="evidence" value="ECO:0007669"/>
    <property type="project" value="InterPro"/>
</dbReference>
<dbReference type="InterPro" id="IPR036412">
    <property type="entry name" value="HAD-like_sf"/>
</dbReference>
<dbReference type="NCBIfam" id="TIGR01647">
    <property type="entry name" value="ATPase-IIIA_H"/>
    <property type="match status" value="1"/>
</dbReference>
<dbReference type="PANTHER" id="PTHR42861">
    <property type="entry name" value="CALCIUM-TRANSPORTING ATPASE"/>
    <property type="match status" value="1"/>
</dbReference>
<name>J3LDI6_ORYBR</name>
<dbReference type="EnsemblPlants" id="OB02G27030.1">
    <property type="protein sequence ID" value="OB02G27030.1"/>
    <property type="gene ID" value="OB02G27030"/>
</dbReference>
<dbReference type="InterPro" id="IPR018303">
    <property type="entry name" value="ATPase_P-typ_P_site"/>
</dbReference>
<dbReference type="AlphaFoldDB" id="J3LDI6"/>
<dbReference type="HOGENOM" id="CLU_002360_6_6_1"/>
<dbReference type="PRINTS" id="PR00119">
    <property type="entry name" value="CATATPASE"/>
</dbReference>
<evidence type="ECO:0000313" key="16">
    <source>
        <dbReference type="Proteomes" id="UP000006038"/>
    </source>
</evidence>
<dbReference type="eggNOG" id="KOG0205">
    <property type="taxonomic scope" value="Eukaryota"/>
</dbReference>